<accession>A0AA35UUJ3</accession>
<name>A0AA35UUJ3_9PROT</name>
<dbReference type="EMBL" id="CATKSH010000054">
    <property type="protein sequence ID" value="CAI9122369.1"/>
    <property type="molecule type" value="Genomic_DNA"/>
</dbReference>
<organism evidence="1 2">
    <name type="scientific">Brytella acorum</name>
    <dbReference type="NCBI Taxonomy" id="2959299"/>
    <lineage>
        <taxon>Bacteria</taxon>
        <taxon>Pseudomonadati</taxon>
        <taxon>Pseudomonadota</taxon>
        <taxon>Alphaproteobacteria</taxon>
        <taxon>Acetobacterales</taxon>
        <taxon>Acetobacteraceae</taxon>
        <taxon>Brytella</taxon>
    </lineage>
</organism>
<evidence type="ECO:0000313" key="2">
    <source>
        <dbReference type="Proteomes" id="UP001176960"/>
    </source>
</evidence>
<keyword evidence="2" id="KW-1185">Reference proteome</keyword>
<protein>
    <submittedName>
        <fullName evidence="1">Uncharacterized protein</fullName>
    </submittedName>
</protein>
<evidence type="ECO:0000313" key="1">
    <source>
        <dbReference type="EMBL" id="CAI9122369.1"/>
    </source>
</evidence>
<sequence>MINDHFGNALPNWVSRNFFRKEDLDRYAALSNQLLVTPTQQMLEFCDGGRALVDRYNRDKPLWKAFRQAVAERHAGLPAWQGDVRIKSYLIGSIVELAVYRRIERTMPQVVRMMVQPPVREGAVAARADFGLYVQGRPTLYIEVVGTVTRDGRSVSKDAETLRDNIEERLLRYVGVAPVEVVHIDEVCDPAILTAWVRHAIARAQAL</sequence>
<dbReference type="AlphaFoldDB" id="A0AA35UUJ3"/>
<gene>
    <name evidence="1" type="ORF">LMG32879_003235</name>
</gene>
<dbReference type="Proteomes" id="UP001176960">
    <property type="component" value="Unassembled WGS sequence"/>
</dbReference>
<reference evidence="1" key="1">
    <citation type="submission" date="2023-03" db="EMBL/GenBank/DDBJ databases">
        <authorList>
            <person name="Cleenwerck I."/>
        </authorList>
    </citation>
    <scope>NUCLEOTIDE SEQUENCE</scope>
    <source>
        <strain evidence="1">LMG 32879</strain>
    </source>
</reference>
<comment type="caution">
    <text evidence="1">The sequence shown here is derived from an EMBL/GenBank/DDBJ whole genome shotgun (WGS) entry which is preliminary data.</text>
</comment>
<dbReference type="RefSeq" id="WP_289843988.1">
    <property type="nucleotide sequence ID" value="NZ_CATKSH010000054.1"/>
</dbReference>
<proteinExistence type="predicted"/>